<sequence length="73" mass="8075">MAQALLTGTKLHLVFQVGMDEEGKPIMKSKMFNNIKKDSTTDQLFQAGTAISSLTNDMLNNLERNDSSEIIAE</sequence>
<dbReference type="Proteomes" id="UP000637074">
    <property type="component" value="Unassembled WGS sequence"/>
</dbReference>
<dbReference type="RefSeq" id="WP_191274706.1">
    <property type="nucleotide sequence ID" value="NZ_BNDS01000015.1"/>
</dbReference>
<reference evidence="2 3" key="1">
    <citation type="journal article" date="2022" name="Int. J. Syst. Evol. Microbiol.">
        <title>Neobacillus kokaensis sp. nov., isolated from soil.</title>
        <authorList>
            <person name="Yuki K."/>
            <person name="Matsubara H."/>
            <person name="Yamaguchi S."/>
        </authorList>
    </citation>
    <scope>NUCLEOTIDE SEQUENCE [LARGE SCALE GENOMIC DNA]</scope>
    <source>
        <strain evidence="2 3">LOB 377</strain>
    </source>
</reference>
<accession>A0ABQ3N4E4</accession>
<evidence type="ECO:0000313" key="3">
    <source>
        <dbReference type="Proteomes" id="UP000637074"/>
    </source>
</evidence>
<dbReference type="Pfam" id="PF07872">
    <property type="entry name" value="DUF1659"/>
    <property type="match status" value="1"/>
</dbReference>
<dbReference type="EMBL" id="BNDS01000015">
    <property type="protein sequence ID" value="GHH99794.1"/>
    <property type="molecule type" value="Genomic_DNA"/>
</dbReference>
<evidence type="ECO:0000259" key="1">
    <source>
        <dbReference type="Pfam" id="PF07872"/>
    </source>
</evidence>
<protein>
    <recommendedName>
        <fullName evidence="1">DUF1659 domain-containing protein</fullName>
    </recommendedName>
</protein>
<keyword evidence="3" id="KW-1185">Reference proteome</keyword>
<name>A0ABQ3N4E4_9BACI</name>
<dbReference type="InterPro" id="IPR012454">
    <property type="entry name" value="DUF1659"/>
</dbReference>
<gene>
    <name evidence="2" type="ORF">AM1BK_33370</name>
</gene>
<organism evidence="2 3">
    <name type="scientific">Neobacillus kokaensis</name>
    <dbReference type="NCBI Taxonomy" id="2759023"/>
    <lineage>
        <taxon>Bacteria</taxon>
        <taxon>Bacillati</taxon>
        <taxon>Bacillota</taxon>
        <taxon>Bacilli</taxon>
        <taxon>Bacillales</taxon>
        <taxon>Bacillaceae</taxon>
        <taxon>Neobacillus</taxon>
    </lineage>
</organism>
<evidence type="ECO:0000313" key="2">
    <source>
        <dbReference type="EMBL" id="GHH99794.1"/>
    </source>
</evidence>
<proteinExistence type="predicted"/>
<feature type="domain" description="DUF1659" evidence="1">
    <location>
        <begin position="3"/>
        <end position="71"/>
    </location>
</feature>
<comment type="caution">
    <text evidence="2">The sequence shown here is derived from an EMBL/GenBank/DDBJ whole genome shotgun (WGS) entry which is preliminary data.</text>
</comment>